<proteinExistence type="predicted"/>
<dbReference type="EMBL" id="FPLD01000066">
    <property type="protein sequence ID" value="SGZ02754.1"/>
    <property type="molecule type" value="Genomic_DNA"/>
</dbReference>
<dbReference type="HOGENOM" id="CLU_085403_0_0_6"/>
<evidence type="ECO:0000313" key="3">
    <source>
        <dbReference type="Proteomes" id="UP000182660"/>
    </source>
</evidence>
<dbReference type="STRING" id="80854.MVIS_4264"/>
<dbReference type="Proteomes" id="UP000183794">
    <property type="component" value="Unassembled WGS sequence"/>
</dbReference>
<dbReference type="OrthoDB" id="9799165at2"/>
<gene>
    <name evidence="1" type="ORF">MT2528_2390</name>
    <name evidence="2" type="ORF">NVI5450_2595</name>
</gene>
<dbReference type="PATRIC" id="fig|80854.5.peg.4522"/>
<evidence type="ECO:0008006" key="5">
    <source>
        <dbReference type="Google" id="ProtNLM"/>
    </source>
</evidence>
<dbReference type="PANTHER" id="PTHR41729:SF1">
    <property type="entry name" value="GLUTAMYL-TRNA SYNTHETASE"/>
    <property type="match status" value="1"/>
</dbReference>
<dbReference type="RefSeq" id="WP_045112192.1">
    <property type="nucleotide sequence ID" value="NZ_CAWQZC010000155.1"/>
</dbReference>
<keyword evidence="3" id="KW-1185">Reference proteome</keyword>
<dbReference type="Proteomes" id="UP000182660">
    <property type="component" value="Unassembled WGS sequence"/>
</dbReference>
<dbReference type="GeneID" id="61296248"/>
<evidence type="ECO:0000313" key="4">
    <source>
        <dbReference type="Proteomes" id="UP000183794"/>
    </source>
</evidence>
<protein>
    <recommendedName>
        <fullName evidence="5">Glutamyl-tRNA synthetase</fullName>
    </recommendedName>
</protein>
<dbReference type="PANTHER" id="PTHR41729">
    <property type="entry name" value="GLUTAMYL-TRNA SYNTHETASE"/>
    <property type="match status" value="1"/>
</dbReference>
<dbReference type="KEGG" id="mvs:MVIS_4264"/>
<reference evidence="1 3" key="2">
    <citation type="submission" date="2016-11" db="EMBL/GenBank/DDBJ databases">
        <authorList>
            <person name="Klemetsen T."/>
        </authorList>
    </citation>
    <scope>NUCLEOTIDE SEQUENCE [LARGE SCALE GENOMIC DNA]</scope>
    <source>
        <strain evidence="1">MT 2528</strain>
    </source>
</reference>
<dbReference type="EMBL" id="FPLJ01000052">
    <property type="protein sequence ID" value="SGY92450.1"/>
    <property type="molecule type" value="Genomic_DNA"/>
</dbReference>
<reference evidence="2 4" key="1">
    <citation type="submission" date="2016-11" db="EMBL/GenBank/DDBJ databases">
        <authorList>
            <person name="Jaros S."/>
            <person name="Januszkiewicz K."/>
            <person name="Wedrychowicz H."/>
        </authorList>
    </citation>
    <scope>NUCLEOTIDE SEQUENCE [LARGE SCALE GENOMIC DNA]</scope>
    <source>
        <strain evidence="2">NVI 5450</strain>
    </source>
</reference>
<sequence>MSEQRIQQAIQLIDEINQCDPVSETVDGIAQPKEWLYGVRMSECLAEFMPEASTALQIAARAQHIKRWSIPRSEHPLGREGYNQWRQSLGRLHAEEAMAIAEKVGCAQDEVQSIGRMLRKEKLKRDPQVQALEDVICLVFLKYYFTAFSEKHTPEKLIVIVQKTWAKMSEKGHEAALKLPFTLDQQALLAKALG</sequence>
<dbReference type="AlphaFoldDB" id="A0A090IIG3"/>
<evidence type="ECO:0000313" key="1">
    <source>
        <dbReference type="EMBL" id="SGY92450.1"/>
    </source>
</evidence>
<name>A0A090IIG3_9GAMM</name>
<evidence type="ECO:0000313" key="2">
    <source>
        <dbReference type="EMBL" id="SGZ02754.1"/>
    </source>
</evidence>
<organism evidence="2 4">
    <name type="scientific">Moritella viscosa</name>
    <dbReference type="NCBI Taxonomy" id="80854"/>
    <lineage>
        <taxon>Bacteria</taxon>
        <taxon>Pseudomonadati</taxon>
        <taxon>Pseudomonadota</taxon>
        <taxon>Gammaproteobacteria</taxon>
        <taxon>Alteromonadales</taxon>
        <taxon>Moritellaceae</taxon>
        <taxon>Moritella</taxon>
    </lineage>
</organism>
<dbReference type="Pfam" id="PF13875">
    <property type="entry name" value="DUF4202"/>
    <property type="match status" value="1"/>
</dbReference>
<dbReference type="InterPro" id="IPR025255">
    <property type="entry name" value="DUF4202"/>
</dbReference>
<accession>A0A090IIG3</accession>